<comment type="caution">
    <text evidence="1">The sequence shown here is derived from an EMBL/GenBank/DDBJ whole genome shotgun (WGS) entry which is preliminary data.</text>
</comment>
<reference evidence="1" key="1">
    <citation type="journal article" date="2015" name="Nature">
        <title>Complex archaea that bridge the gap between prokaryotes and eukaryotes.</title>
        <authorList>
            <person name="Spang A."/>
            <person name="Saw J.H."/>
            <person name="Jorgensen S.L."/>
            <person name="Zaremba-Niedzwiedzka K."/>
            <person name="Martijn J."/>
            <person name="Lind A.E."/>
            <person name="van Eijk R."/>
            <person name="Schleper C."/>
            <person name="Guy L."/>
            <person name="Ettema T.J."/>
        </authorList>
    </citation>
    <scope>NUCLEOTIDE SEQUENCE</scope>
</reference>
<protein>
    <submittedName>
        <fullName evidence="1">Uncharacterized protein</fullName>
    </submittedName>
</protein>
<evidence type="ECO:0000313" key="1">
    <source>
        <dbReference type="EMBL" id="KKN58740.1"/>
    </source>
</evidence>
<dbReference type="EMBL" id="LAZR01000749">
    <property type="protein sequence ID" value="KKN58740.1"/>
    <property type="molecule type" value="Genomic_DNA"/>
</dbReference>
<organism evidence="1">
    <name type="scientific">marine sediment metagenome</name>
    <dbReference type="NCBI Taxonomy" id="412755"/>
    <lineage>
        <taxon>unclassified sequences</taxon>
        <taxon>metagenomes</taxon>
        <taxon>ecological metagenomes</taxon>
    </lineage>
</organism>
<accession>A0A0F9RQI8</accession>
<dbReference type="AlphaFoldDB" id="A0A0F9RQI8"/>
<proteinExistence type="predicted"/>
<name>A0A0F9RQI8_9ZZZZ</name>
<gene>
    <name evidence="1" type="ORF">LCGC14_0549180</name>
</gene>
<sequence>MKWETLDEDYHIEESDLFNNEHCVMELKEVQFHLEDGSITSVMIETKNGSLIEVATRETEDDGCRKQLYVSTSKGDI</sequence>